<dbReference type="SUPFAM" id="SSF48371">
    <property type="entry name" value="ARM repeat"/>
    <property type="match status" value="1"/>
</dbReference>
<accession>A0A9P6JV60</accession>
<dbReference type="PANTHER" id="PTHR47766:SF1">
    <property type="entry name" value="PROTEIN EFR3"/>
    <property type="match status" value="1"/>
</dbReference>
<protein>
    <recommendedName>
        <fullName evidence="5">Protein EFR3</fullName>
    </recommendedName>
</protein>
<reference evidence="3" key="1">
    <citation type="submission" date="2020-11" db="EMBL/GenBank/DDBJ databases">
        <authorList>
            <consortium name="DOE Joint Genome Institute"/>
            <person name="Ahrendt S."/>
            <person name="Riley R."/>
            <person name="Andreopoulos W."/>
            <person name="Labutti K."/>
            <person name="Pangilinan J."/>
            <person name="Ruiz-Duenas F.J."/>
            <person name="Barrasa J.M."/>
            <person name="Sanchez-Garcia M."/>
            <person name="Camarero S."/>
            <person name="Miyauchi S."/>
            <person name="Serrano A."/>
            <person name="Linde D."/>
            <person name="Babiker R."/>
            <person name="Drula E."/>
            <person name="Ayuso-Fernandez I."/>
            <person name="Pacheco R."/>
            <person name="Padilla G."/>
            <person name="Ferreira P."/>
            <person name="Barriuso J."/>
            <person name="Kellner H."/>
            <person name="Castanera R."/>
            <person name="Alfaro M."/>
            <person name="Ramirez L."/>
            <person name="Pisabarro A.G."/>
            <person name="Kuo A."/>
            <person name="Tritt A."/>
            <person name="Lipzen A."/>
            <person name="He G."/>
            <person name="Yan M."/>
            <person name="Ng V."/>
            <person name="Cullen D."/>
            <person name="Martin F."/>
            <person name="Rosso M.-N."/>
            <person name="Henrissat B."/>
            <person name="Hibbett D."/>
            <person name="Martinez A.T."/>
            <person name="Grigoriev I.V."/>
        </authorList>
    </citation>
    <scope>NUCLEOTIDE SEQUENCE</scope>
    <source>
        <strain evidence="3">CBS 506.95</strain>
    </source>
</reference>
<organism evidence="3 4">
    <name type="scientific">Crepidotus variabilis</name>
    <dbReference type="NCBI Taxonomy" id="179855"/>
    <lineage>
        <taxon>Eukaryota</taxon>
        <taxon>Fungi</taxon>
        <taxon>Dikarya</taxon>
        <taxon>Basidiomycota</taxon>
        <taxon>Agaricomycotina</taxon>
        <taxon>Agaricomycetes</taxon>
        <taxon>Agaricomycetidae</taxon>
        <taxon>Agaricales</taxon>
        <taxon>Agaricineae</taxon>
        <taxon>Crepidotaceae</taxon>
        <taxon>Crepidotus</taxon>
    </lineage>
</organism>
<dbReference type="AlphaFoldDB" id="A0A9P6JV60"/>
<dbReference type="OrthoDB" id="274691at2759"/>
<feature type="compositionally biased region" description="Polar residues" evidence="2">
    <location>
        <begin position="872"/>
        <end position="890"/>
    </location>
</feature>
<feature type="region of interest" description="Disordered" evidence="2">
    <location>
        <begin position="468"/>
        <end position="507"/>
    </location>
</feature>
<evidence type="ECO:0008006" key="5">
    <source>
        <dbReference type="Google" id="ProtNLM"/>
    </source>
</evidence>
<dbReference type="InterPro" id="IPR049150">
    <property type="entry name" value="EFR3_HEAT-like_rpt"/>
</dbReference>
<feature type="compositionally biased region" description="Basic residues" evidence="2">
    <location>
        <begin position="904"/>
        <end position="915"/>
    </location>
</feature>
<gene>
    <name evidence="3" type="ORF">CPB83DRAFT_866446</name>
</gene>
<evidence type="ECO:0000313" key="4">
    <source>
        <dbReference type="Proteomes" id="UP000807306"/>
    </source>
</evidence>
<dbReference type="PANTHER" id="PTHR47766">
    <property type="entry name" value="PROTEIN EFR3"/>
    <property type="match status" value="1"/>
</dbReference>
<feature type="compositionally biased region" description="Polar residues" evidence="2">
    <location>
        <begin position="610"/>
        <end position="647"/>
    </location>
</feature>
<evidence type="ECO:0000256" key="1">
    <source>
        <dbReference type="ARBA" id="ARBA00010216"/>
    </source>
</evidence>
<proteinExistence type="inferred from homology"/>
<feature type="region of interest" description="Disordered" evidence="2">
    <location>
        <begin position="903"/>
        <end position="922"/>
    </location>
</feature>
<comment type="similarity">
    <text evidence="1">Belongs to the EFR3 family.</text>
</comment>
<evidence type="ECO:0000256" key="2">
    <source>
        <dbReference type="SAM" id="MobiDB-lite"/>
    </source>
</evidence>
<sequence length="953" mass="103696">MNIFTPHHVKLLNSCYPPGSVLLTAGPDYSPNSHELSRLTYYASNHPGKLTKIGSELEKKVKGECTKAKAGNTKSRASLLISLSIFRSLATECRRDIALLSPPLIGAVDCTLASLPSDLEVVTRAATVFTAWTTYTNGQLVGTDSKMTKDYLSTLSQFSSLSCIHSLDQETQNRSRLIGLAAITAALNSEALYNDIGQFGTQVSTILRPLLTVLFDTTIETLEEQATEVKDAPDSPYLAEFRTRPTIERRAASVHIHVDGDKGPPSSDVSEACLRALFSLLSHTNGVQLGYIMQASFDNLDSMQGWTKAEHCCWYAQKSAEWAQYQYRYVVPTWLVERLLSQKDTQELPALLTSSIAMATSVFNSPTPLINLSSSDILANFLSLLLRRIAVAPDDPSLPLLVESISSLGRHVYYSDQIQDLVGELIGRLIIIEVQGTTTKRPESAIQGRSAAIRCILQSVTGVVKAANTSDSTAPLEENNRKPSSDQNRNRPSIDARREERPSRRTRVPADIWQDTLSLLCDADLTVRTACTDALMLYITQEMPKTGEITDIDGISHLRKLADNSFRHVHAAAPHIGDAAGRFLNHVHAYLYILATSPTLGLPIGGNPSVPETSNAEVSGSNDSAPNTSESTASQNPNRRSLPSQQGPKARKQSLVLKFIADTPTSSPSVKATEEDYASILKLLSMIQVQLPMRGLVSGVPMLLALDEASRSGKSQPQLRQRVLAMKTIIAHVWLTIAQVWKISELITRAESAIASLSTIPDTGPESLDDVGVNTGDAVALLTSAQSVQEALGMDQEGFIRRFSTKWTPDLAFRDFENTPGIDTSFRPDGISPLLKISPALMHIENISLQSLARSTRGLGVTDLREALEGRSSMSNPNLARPPSISTLDHTSSIMTGEAGLRLTRTRSRSRAKKRPAADGAGEVRDMLTRLGISKQNSNLLKATFPTLNKGIP</sequence>
<dbReference type="EMBL" id="MU157826">
    <property type="protein sequence ID" value="KAF9534181.1"/>
    <property type="molecule type" value="Genomic_DNA"/>
</dbReference>
<dbReference type="InterPro" id="IPR039786">
    <property type="entry name" value="EFR3"/>
</dbReference>
<dbReference type="InterPro" id="IPR016024">
    <property type="entry name" value="ARM-type_fold"/>
</dbReference>
<comment type="caution">
    <text evidence="3">The sequence shown here is derived from an EMBL/GenBank/DDBJ whole genome shotgun (WGS) entry which is preliminary data.</text>
</comment>
<name>A0A9P6JV60_9AGAR</name>
<keyword evidence="4" id="KW-1185">Reference proteome</keyword>
<feature type="compositionally biased region" description="Basic and acidic residues" evidence="2">
    <location>
        <begin position="478"/>
        <end position="503"/>
    </location>
</feature>
<dbReference type="Proteomes" id="UP000807306">
    <property type="component" value="Unassembled WGS sequence"/>
</dbReference>
<feature type="region of interest" description="Disordered" evidence="2">
    <location>
        <begin position="868"/>
        <end position="890"/>
    </location>
</feature>
<dbReference type="GO" id="GO:0072659">
    <property type="term" value="P:protein localization to plasma membrane"/>
    <property type="evidence" value="ECO:0007669"/>
    <property type="project" value="InterPro"/>
</dbReference>
<dbReference type="Pfam" id="PF21072">
    <property type="entry name" value="EFR3"/>
    <property type="match status" value="1"/>
</dbReference>
<evidence type="ECO:0000313" key="3">
    <source>
        <dbReference type="EMBL" id="KAF9534181.1"/>
    </source>
</evidence>
<feature type="region of interest" description="Disordered" evidence="2">
    <location>
        <begin position="605"/>
        <end position="649"/>
    </location>
</feature>